<protein>
    <recommendedName>
        <fullName evidence="4">Carboxylesterase type B domain-containing protein</fullName>
    </recommendedName>
</protein>
<dbReference type="AlphaFoldDB" id="A0AAN9G835"/>
<evidence type="ECO:0000256" key="3">
    <source>
        <dbReference type="SAM" id="SignalP"/>
    </source>
</evidence>
<sequence length="574" mass="63200">MVWSVLCSMVCVVVVAVPVVSGVTGQQTVQVNTPHGALKGVRTTVGPHSYVDTYYSIPYAQPPVGPLRFHGPVPNHAWTGTRDATVPGPMCPQRPLYHTSANDTSVGTEDCLYLNVYTPKVSSANSGPLPVMVWIHGGGYYLGGANFFNGTQLASKGVVLVTINYRLGALGFLSTEDGASIGNYGLLDQLRALRWVRDTISSFNGDPNDVTIFGESAGSSCVSLLVITRAARGLFTKAIQESGSSLGPWAIRLLGTEPEPKTQAHTLASRLGCHVTDSIRLVACLRTKDPRVIVETQSKMELENDNRLTFAPIPEVNFGKVGLFTATPDVILRDGWFNNVTVIRGFNKDELALGQQVLDPDDDGFTMNEVKNLTRAFVHNAVLRQYKLNEDKAFDLVMETYVTRPGLVGPKQLRAAYFQMVTDFDFIASIYEEQKLYFNAHGKTEYLYRFSFRSANRLNKDWQGTVHADELSYVFGYPLADTQIVHSFVSSWTSDDKRIAQEMMTLWSNFAKYGNPTPNGVSSFQWLPWTTATPRYLDINVQSVMTSAPDTPGVKLWNDVIPKLARAGQNGIIG</sequence>
<proteinExistence type="inferred from homology"/>
<evidence type="ECO:0000256" key="1">
    <source>
        <dbReference type="ARBA" id="ARBA00005964"/>
    </source>
</evidence>
<dbReference type="InterPro" id="IPR029058">
    <property type="entry name" value="AB_hydrolase_fold"/>
</dbReference>
<evidence type="ECO:0000259" key="4">
    <source>
        <dbReference type="Pfam" id="PF00135"/>
    </source>
</evidence>
<evidence type="ECO:0000313" key="6">
    <source>
        <dbReference type="Proteomes" id="UP001374579"/>
    </source>
</evidence>
<dbReference type="Gene3D" id="3.40.50.1820">
    <property type="entry name" value="alpha/beta hydrolase"/>
    <property type="match status" value="1"/>
</dbReference>
<dbReference type="Pfam" id="PF00135">
    <property type="entry name" value="COesterase"/>
    <property type="match status" value="1"/>
</dbReference>
<dbReference type="InterPro" id="IPR019819">
    <property type="entry name" value="Carboxylesterase_B_CS"/>
</dbReference>
<gene>
    <name evidence="5" type="ORF">V1264_003256</name>
</gene>
<comment type="similarity">
    <text evidence="1">Belongs to the type-B carboxylesterase/lipase family.</text>
</comment>
<accession>A0AAN9G835</accession>
<dbReference type="InterPro" id="IPR002018">
    <property type="entry name" value="CarbesteraseB"/>
</dbReference>
<keyword evidence="2 3" id="KW-0732">Signal</keyword>
<dbReference type="PANTHER" id="PTHR43903">
    <property type="entry name" value="NEUROLIGIN"/>
    <property type="match status" value="1"/>
</dbReference>
<feature type="chain" id="PRO_5042964989" description="Carboxylesterase type B domain-containing protein" evidence="3">
    <location>
        <begin position="23"/>
        <end position="574"/>
    </location>
</feature>
<dbReference type="PROSITE" id="PS00941">
    <property type="entry name" value="CARBOXYLESTERASE_B_2"/>
    <property type="match status" value="1"/>
</dbReference>
<feature type="signal peptide" evidence="3">
    <location>
        <begin position="1"/>
        <end position="22"/>
    </location>
</feature>
<dbReference type="SUPFAM" id="SSF53474">
    <property type="entry name" value="alpha/beta-Hydrolases"/>
    <property type="match status" value="1"/>
</dbReference>
<name>A0AAN9G835_9CAEN</name>
<organism evidence="5 6">
    <name type="scientific">Littorina saxatilis</name>
    <dbReference type="NCBI Taxonomy" id="31220"/>
    <lineage>
        <taxon>Eukaryota</taxon>
        <taxon>Metazoa</taxon>
        <taxon>Spiralia</taxon>
        <taxon>Lophotrochozoa</taxon>
        <taxon>Mollusca</taxon>
        <taxon>Gastropoda</taxon>
        <taxon>Caenogastropoda</taxon>
        <taxon>Littorinimorpha</taxon>
        <taxon>Littorinoidea</taxon>
        <taxon>Littorinidae</taxon>
        <taxon>Littorina</taxon>
    </lineage>
</organism>
<keyword evidence="6" id="KW-1185">Reference proteome</keyword>
<dbReference type="EMBL" id="JBAMIC010000012">
    <property type="protein sequence ID" value="KAK7099063.1"/>
    <property type="molecule type" value="Genomic_DNA"/>
</dbReference>
<comment type="caution">
    <text evidence="5">The sequence shown here is derived from an EMBL/GenBank/DDBJ whole genome shotgun (WGS) entry which is preliminary data.</text>
</comment>
<dbReference type="Proteomes" id="UP001374579">
    <property type="component" value="Unassembled WGS sequence"/>
</dbReference>
<reference evidence="5 6" key="1">
    <citation type="submission" date="2024-02" db="EMBL/GenBank/DDBJ databases">
        <title>Chromosome-scale genome assembly of the rough periwinkle Littorina saxatilis.</title>
        <authorList>
            <person name="De Jode A."/>
            <person name="Faria R."/>
            <person name="Formenti G."/>
            <person name="Sims Y."/>
            <person name="Smith T.P."/>
            <person name="Tracey A."/>
            <person name="Wood J.M.D."/>
            <person name="Zagrodzka Z.B."/>
            <person name="Johannesson K."/>
            <person name="Butlin R.K."/>
            <person name="Leder E.H."/>
        </authorList>
    </citation>
    <scope>NUCLEOTIDE SEQUENCE [LARGE SCALE GENOMIC DNA]</scope>
    <source>
        <strain evidence="5">Snail1</strain>
        <tissue evidence="5">Muscle</tissue>
    </source>
</reference>
<feature type="domain" description="Carboxylesterase type B" evidence="4">
    <location>
        <begin position="29"/>
        <end position="556"/>
    </location>
</feature>
<evidence type="ECO:0000256" key="2">
    <source>
        <dbReference type="ARBA" id="ARBA00022729"/>
    </source>
</evidence>
<evidence type="ECO:0000313" key="5">
    <source>
        <dbReference type="EMBL" id="KAK7099063.1"/>
    </source>
</evidence>
<dbReference type="InterPro" id="IPR051093">
    <property type="entry name" value="Neuroligin/BSAL"/>
</dbReference>